<feature type="non-terminal residue" evidence="2">
    <location>
        <position position="1"/>
    </location>
</feature>
<proteinExistence type="predicted"/>
<feature type="region of interest" description="Disordered" evidence="1">
    <location>
        <begin position="1"/>
        <end position="25"/>
    </location>
</feature>
<dbReference type="Proteomes" id="UP000044602">
    <property type="component" value="Unassembled WGS sequence"/>
</dbReference>
<organism evidence="2 3">
    <name type="scientific">Verticillium longisporum</name>
    <name type="common">Verticillium dahliae var. longisporum</name>
    <dbReference type="NCBI Taxonomy" id="100787"/>
    <lineage>
        <taxon>Eukaryota</taxon>
        <taxon>Fungi</taxon>
        <taxon>Dikarya</taxon>
        <taxon>Ascomycota</taxon>
        <taxon>Pezizomycotina</taxon>
        <taxon>Sordariomycetes</taxon>
        <taxon>Hypocreomycetidae</taxon>
        <taxon>Glomerellales</taxon>
        <taxon>Plectosphaerellaceae</taxon>
        <taxon>Verticillium</taxon>
    </lineage>
</organism>
<keyword evidence="3" id="KW-1185">Reference proteome</keyword>
<reference evidence="2 3" key="1">
    <citation type="submission" date="2015-05" db="EMBL/GenBank/DDBJ databases">
        <authorList>
            <person name="Wang D.B."/>
            <person name="Wang M."/>
        </authorList>
    </citation>
    <scope>NUCLEOTIDE SEQUENCE [LARGE SCALE GENOMIC DNA]</scope>
    <source>
        <strain evidence="2">VL1</strain>
    </source>
</reference>
<sequence length="92" mass="11046">HLVDSCRHSADHHSRHRHCPRGPLRPSDLPHLGSRLRLHRARALPWPLKQVLLVAWLRGHCRRPRWHPHVVPLWCHLLRWRRSSCRQPSPHL</sequence>
<dbReference type="EMBL" id="CVQH01023275">
    <property type="protein sequence ID" value="CRK34869.1"/>
    <property type="molecule type" value="Genomic_DNA"/>
</dbReference>
<gene>
    <name evidence="2" type="ORF">BN1708_019634</name>
</gene>
<name>A0A0G4ML27_VERLO</name>
<evidence type="ECO:0000256" key="1">
    <source>
        <dbReference type="SAM" id="MobiDB-lite"/>
    </source>
</evidence>
<evidence type="ECO:0000313" key="3">
    <source>
        <dbReference type="Proteomes" id="UP000044602"/>
    </source>
</evidence>
<protein>
    <submittedName>
        <fullName evidence="2">Uncharacterized protein</fullName>
    </submittedName>
</protein>
<dbReference type="AlphaFoldDB" id="A0A0G4ML27"/>
<evidence type="ECO:0000313" key="2">
    <source>
        <dbReference type="EMBL" id="CRK34869.1"/>
    </source>
</evidence>
<feature type="compositionally biased region" description="Basic and acidic residues" evidence="1">
    <location>
        <begin position="1"/>
        <end position="12"/>
    </location>
</feature>
<accession>A0A0G4ML27</accession>